<keyword evidence="3" id="KW-1185">Reference proteome</keyword>
<proteinExistence type="predicted"/>
<name>A0ABT2T7E0_9FIRM</name>
<dbReference type="Pfam" id="PF13091">
    <property type="entry name" value="PLDc_2"/>
    <property type="match status" value="2"/>
</dbReference>
<dbReference type="RefSeq" id="WP_059067571.1">
    <property type="nucleotide sequence ID" value="NZ_JAOQJX010000001.1"/>
</dbReference>
<organism evidence="2 3">
    <name type="scientific">Faecalicatena acetigenes</name>
    <dbReference type="NCBI Taxonomy" id="2981790"/>
    <lineage>
        <taxon>Bacteria</taxon>
        <taxon>Bacillati</taxon>
        <taxon>Bacillota</taxon>
        <taxon>Clostridia</taxon>
        <taxon>Lachnospirales</taxon>
        <taxon>Lachnospiraceae</taxon>
        <taxon>Faecalicatena</taxon>
    </lineage>
</organism>
<comment type="caution">
    <text evidence="2">The sequence shown here is derived from an EMBL/GenBank/DDBJ whole genome shotgun (WGS) entry which is preliminary data.</text>
</comment>
<dbReference type="InterPro" id="IPR025202">
    <property type="entry name" value="PLD-like_dom"/>
</dbReference>
<accession>A0ABT2T7E0</accession>
<evidence type="ECO:0000259" key="1">
    <source>
        <dbReference type="PROSITE" id="PS50035"/>
    </source>
</evidence>
<dbReference type="PROSITE" id="PS50035">
    <property type="entry name" value="PLD"/>
    <property type="match status" value="2"/>
</dbReference>
<dbReference type="PANTHER" id="PTHR21248">
    <property type="entry name" value="CARDIOLIPIN SYNTHASE"/>
    <property type="match status" value="1"/>
</dbReference>
<feature type="domain" description="PLD phosphodiesterase" evidence="1">
    <location>
        <begin position="375"/>
        <end position="402"/>
    </location>
</feature>
<dbReference type="PANTHER" id="PTHR21248:SF12">
    <property type="entry name" value="CARDIOLIPIN SYNTHASE C"/>
    <property type="match status" value="1"/>
</dbReference>
<dbReference type="EMBL" id="JAOQJX010000001">
    <property type="protein sequence ID" value="MCU6746170.1"/>
    <property type="molecule type" value="Genomic_DNA"/>
</dbReference>
<dbReference type="SMART" id="SM00155">
    <property type="entry name" value="PLDc"/>
    <property type="match status" value="2"/>
</dbReference>
<dbReference type="Gene3D" id="3.30.870.10">
    <property type="entry name" value="Endonuclease Chain A"/>
    <property type="match status" value="2"/>
</dbReference>
<evidence type="ECO:0000313" key="2">
    <source>
        <dbReference type="EMBL" id="MCU6746170.1"/>
    </source>
</evidence>
<reference evidence="2 3" key="1">
    <citation type="journal article" date="2021" name="ISME Commun">
        <title>Automated analysis of genomic sequences facilitates high-throughput and comprehensive description of bacteria.</title>
        <authorList>
            <person name="Hitch T.C.A."/>
        </authorList>
    </citation>
    <scope>NUCLEOTIDE SEQUENCE [LARGE SCALE GENOMIC DNA]</scope>
    <source>
        <strain evidence="2 3">H2_18</strain>
    </source>
</reference>
<gene>
    <name evidence="2" type="ORF">OCV51_00595</name>
</gene>
<evidence type="ECO:0000313" key="3">
    <source>
        <dbReference type="Proteomes" id="UP001652394"/>
    </source>
</evidence>
<dbReference type="SUPFAM" id="SSF56024">
    <property type="entry name" value="Phospholipase D/nuclease"/>
    <property type="match status" value="2"/>
</dbReference>
<protein>
    <submittedName>
        <fullName evidence="2">Phospholipase D-like domain-containing protein</fullName>
    </submittedName>
</protein>
<sequence length="476" mass="54980">MTKKRSSTLKKTRKALFLFLILLAIYISAIVIPYIPHKKVSENFKKQFQPDSCYGDSPGNERIAYITDNMEALLFRLKLIESAEEEIILSTFDFNADESGKDMMAALLHAADRGVHVRIVVDGISGFLDIKGDPFFQAFVSHENIQLKIYNPVNLLKPWKLQARLHDKYLLIDDSMYMLGGRNTTNLFLGEYSSHQNIDKELFVYETAEASGTSLAQLREYFETIWALPDSKDFLCKKETQKIQDCRDTLKNRYTTLRSDYPKAWEEWDWNSCTMSANKITLLSNPVEAQNKEPHVWYCITQLLYTGQDALIYTPYIICGKEMYQDLTSARQSLSSLDIITNDVSSGANPWGCTDYLNQKKRIWDTNVRVYEYLGPHSNHTKAILIDDRMSIIGSFNMDMRSAYLDTELMLAVDSPELNQIMQKMAVTDKTYSRYMDADSGNYQYGENYVPKEMSFGKKIFYALLRIITLPLRRFL</sequence>
<dbReference type="InterPro" id="IPR001736">
    <property type="entry name" value="PLipase_D/transphosphatidylase"/>
</dbReference>
<dbReference type="CDD" id="cd09113">
    <property type="entry name" value="PLDc_ymdC_like_2"/>
    <property type="match status" value="1"/>
</dbReference>
<feature type="domain" description="PLD phosphodiesterase" evidence="1">
    <location>
        <begin position="161"/>
        <end position="188"/>
    </location>
</feature>
<dbReference type="Proteomes" id="UP001652394">
    <property type="component" value="Unassembled WGS sequence"/>
</dbReference>